<evidence type="ECO:0000259" key="2">
    <source>
        <dbReference type="Pfam" id="PF04984"/>
    </source>
</evidence>
<gene>
    <name evidence="3" type="ORF">NBH20_01430</name>
</gene>
<feature type="domain" description="Tail sheath protein subtilisin-like" evidence="2">
    <location>
        <begin position="201"/>
        <end position="368"/>
    </location>
</feature>
<accession>A0ABT0V2G2</accession>
<proteinExistence type="inferred from homology"/>
<name>A0ABT0V2G2_9HYPH</name>
<dbReference type="Proteomes" id="UP001155079">
    <property type="component" value="Unassembled WGS sequence"/>
</dbReference>
<dbReference type="InterPro" id="IPR035089">
    <property type="entry name" value="Phage_sheath_subtilisin"/>
</dbReference>
<protein>
    <recommendedName>
        <fullName evidence="2">Tail sheath protein subtilisin-like domain-containing protein</fullName>
    </recommendedName>
</protein>
<dbReference type="Pfam" id="PF04984">
    <property type="entry name" value="Phage_sheath_1"/>
    <property type="match status" value="1"/>
</dbReference>
<organism evidence="3 4">
    <name type="scientific">Ciceribacter sichuanensis</name>
    <dbReference type="NCBI Taxonomy" id="2949647"/>
    <lineage>
        <taxon>Bacteria</taxon>
        <taxon>Pseudomonadati</taxon>
        <taxon>Pseudomonadota</taxon>
        <taxon>Alphaproteobacteria</taxon>
        <taxon>Hyphomicrobiales</taxon>
        <taxon>Rhizobiaceae</taxon>
        <taxon>Ciceribacter</taxon>
    </lineage>
</organism>
<evidence type="ECO:0000256" key="1">
    <source>
        <dbReference type="ARBA" id="ARBA00008005"/>
    </source>
</evidence>
<comment type="similarity">
    <text evidence="1">Belongs to the myoviridae tail sheath protein family.</text>
</comment>
<sequence>MASNIPSGLIAPLLAFDVESGGQFSSDNRLILAGHGLAAGALAVSGIALCGSVEEARYLAGRGSMLESMFIRMRRNAAAQEIWLGRVDEATTAEARTITVGVVPAAGGQGVLQIAGESVAINIAAGDSANAVATALAAAINAYINPVTKISLPFTATAATNVVTITARHKGVYASGIDVYIPVLDGANAFSGILTFAVSTAGAGTPDVSAVLAAMGDDPFEVVVSAFGDDANRTRLDDYHNNVSGRWSYLQQLYGHVFYPKAGTTATLATSALAKDSWHLSMIPLFSNGGMARPDYEFVAAVVGRIASFLDGGSDGRVSVNQSGLVVSDMIAPRERDYWPDYATRNSLLSNSVSTWFVDRSGDVAIDKIITQQQTTNGVPDTAMRDIQAIYQTTYALKYFRAQLAYEHSNKAIVDDNPGNLPSLVTPKDIRATMVNAMVELSLRGVVEASSEVLDAITVTRNADNPNRVDIGINIDRVNPLDIFAGLARVFAQV</sequence>
<evidence type="ECO:0000313" key="3">
    <source>
        <dbReference type="EMBL" id="MCM2399803.1"/>
    </source>
</evidence>
<dbReference type="EMBL" id="JAMQAY010000001">
    <property type="protein sequence ID" value="MCM2399803.1"/>
    <property type="molecule type" value="Genomic_DNA"/>
</dbReference>
<comment type="caution">
    <text evidence="3">The sequence shown here is derived from an EMBL/GenBank/DDBJ whole genome shotgun (WGS) entry which is preliminary data.</text>
</comment>
<dbReference type="RefSeq" id="WP_250943717.1">
    <property type="nucleotide sequence ID" value="NZ_JAMQAY010000001.1"/>
</dbReference>
<reference evidence="3 4" key="1">
    <citation type="submission" date="2022-06" db="EMBL/GenBank/DDBJ databases">
        <authorList>
            <person name="Sun Q."/>
        </authorList>
    </citation>
    <scope>NUCLEOTIDE SEQUENCE [LARGE SCALE GENOMIC DNA]</scope>
    <source>
        <strain evidence="3 4">S153</strain>
    </source>
</reference>
<keyword evidence="4" id="KW-1185">Reference proteome</keyword>
<evidence type="ECO:0000313" key="4">
    <source>
        <dbReference type="Proteomes" id="UP001155079"/>
    </source>
</evidence>